<dbReference type="InterPro" id="IPR023346">
    <property type="entry name" value="Lysozyme-like_dom_sf"/>
</dbReference>
<keyword evidence="2" id="KW-0732">Signal</keyword>
<dbReference type="SUPFAM" id="SSF53955">
    <property type="entry name" value="Lysozyme-like"/>
    <property type="match status" value="1"/>
</dbReference>
<dbReference type="InterPro" id="IPR008258">
    <property type="entry name" value="Transglycosylase_SLT_dom_1"/>
</dbReference>
<dbReference type="Gene3D" id="3.10.350.10">
    <property type="entry name" value="LysM domain"/>
    <property type="match status" value="1"/>
</dbReference>
<dbReference type="PROSITE" id="PS51782">
    <property type="entry name" value="LYSM"/>
    <property type="match status" value="1"/>
</dbReference>
<feature type="signal peptide" evidence="2">
    <location>
        <begin position="1"/>
        <end position="19"/>
    </location>
</feature>
<dbReference type="Pfam" id="PF01476">
    <property type="entry name" value="LysM"/>
    <property type="match status" value="1"/>
</dbReference>
<dbReference type="InterPro" id="IPR036779">
    <property type="entry name" value="LysM_dom_sf"/>
</dbReference>
<evidence type="ECO:0000313" key="5">
    <source>
        <dbReference type="Proteomes" id="UP001204015"/>
    </source>
</evidence>
<dbReference type="SMART" id="SM00257">
    <property type="entry name" value="LysM"/>
    <property type="match status" value="1"/>
</dbReference>
<proteinExistence type="predicted"/>
<evidence type="ECO:0000313" key="4">
    <source>
        <dbReference type="EMBL" id="MCO6024290.1"/>
    </source>
</evidence>
<reference evidence="4 5" key="1">
    <citation type="submission" date="2022-06" db="EMBL/GenBank/DDBJ databases">
        <title>A taxonomic note on the genus Prevotella: Description of four novel genera and emended description of the genera Hallella and Xylanibacter.</title>
        <authorList>
            <person name="Hitch T.C.A."/>
        </authorList>
    </citation>
    <scope>NUCLEOTIDE SEQUENCE [LARGE SCALE GENOMIC DNA]</scope>
    <source>
        <strain evidence="4 5">DSM 100619</strain>
    </source>
</reference>
<dbReference type="RefSeq" id="WP_252759652.1">
    <property type="nucleotide sequence ID" value="NZ_JAMXLY010000001.1"/>
</dbReference>
<organism evidence="4 5">
    <name type="scientific">Segatella cerevisiae</name>
    <dbReference type="NCBI Taxonomy" id="2053716"/>
    <lineage>
        <taxon>Bacteria</taxon>
        <taxon>Pseudomonadati</taxon>
        <taxon>Bacteroidota</taxon>
        <taxon>Bacteroidia</taxon>
        <taxon>Bacteroidales</taxon>
        <taxon>Prevotellaceae</taxon>
        <taxon>Segatella</taxon>
    </lineage>
</organism>
<evidence type="ECO:0000259" key="3">
    <source>
        <dbReference type="PROSITE" id="PS51782"/>
    </source>
</evidence>
<evidence type="ECO:0000256" key="2">
    <source>
        <dbReference type="SAM" id="SignalP"/>
    </source>
</evidence>
<feature type="region of interest" description="Disordered" evidence="1">
    <location>
        <begin position="393"/>
        <end position="438"/>
    </location>
</feature>
<feature type="chain" id="PRO_5046584910" evidence="2">
    <location>
        <begin position="20"/>
        <end position="478"/>
    </location>
</feature>
<dbReference type="Gene3D" id="1.10.530.10">
    <property type="match status" value="1"/>
</dbReference>
<sequence length="478" mass="54298">MKKLYILLAFLMLSGNCMIKAQNATTDDQVITVKDPHGINENISLPMGMTLKTDSLLNLYYSKIYLKKKPCNGNDISASFTKQDYIKRLKKLPTLIEMPYNDVVRNFIDQLTGSQRDRVSYMLGAANFYIPIFEKALEAYGLPLELKYLPFVESGLDPFASKNGNSGLWQLSISTGKHYGLVINSLVDERRDPVKSSYAAAQYLKDLYKIFDDWEFVITAFQSSPSTVDKAIHRTKGAIDFWSIYPNLTSYARSCVPAFIATNYVMNYYCDHGICPMNTDLPAKTDTVSVDQDIHFQQIAHALDINIELLRELNPQYRHDVVNGNNAPMSLRLPASLIGNFIDQKDSIVKYKSGELLLKREETNVSGYEPADEQQHQKDDVPYFSTLDRRNDMAMTGENDSSETETPEKSYRKRRHRTHRIARNSTRQTDSQEEEVTVKSGETLSEIAKHNHTTVKKIRQLNGINGSNLLAGVKLKIK</sequence>
<feature type="compositionally biased region" description="Basic residues" evidence="1">
    <location>
        <begin position="411"/>
        <end position="422"/>
    </location>
</feature>
<accession>A0ABT1BUC8</accession>
<feature type="domain" description="LysM" evidence="3">
    <location>
        <begin position="434"/>
        <end position="477"/>
    </location>
</feature>
<dbReference type="CDD" id="cd16894">
    <property type="entry name" value="MltD-like"/>
    <property type="match status" value="1"/>
</dbReference>
<comment type="caution">
    <text evidence="4">The sequence shown here is derived from an EMBL/GenBank/DDBJ whole genome shotgun (WGS) entry which is preliminary data.</text>
</comment>
<protein>
    <submittedName>
        <fullName evidence="4">Transglycosylase SLT domain-containing protein</fullName>
    </submittedName>
</protein>
<keyword evidence="5" id="KW-1185">Reference proteome</keyword>
<dbReference type="CDD" id="cd00118">
    <property type="entry name" value="LysM"/>
    <property type="match status" value="1"/>
</dbReference>
<dbReference type="EMBL" id="JAMXLY010000001">
    <property type="protein sequence ID" value="MCO6024290.1"/>
    <property type="molecule type" value="Genomic_DNA"/>
</dbReference>
<name>A0ABT1BUC8_9BACT</name>
<dbReference type="SUPFAM" id="SSF54106">
    <property type="entry name" value="LysM domain"/>
    <property type="match status" value="1"/>
</dbReference>
<gene>
    <name evidence="4" type="ORF">NG821_00255</name>
</gene>
<dbReference type="Pfam" id="PF01464">
    <property type="entry name" value="SLT"/>
    <property type="match status" value="1"/>
</dbReference>
<dbReference type="InterPro" id="IPR018392">
    <property type="entry name" value="LysM"/>
</dbReference>
<evidence type="ECO:0000256" key="1">
    <source>
        <dbReference type="SAM" id="MobiDB-lite"/>
    </source>
</evidence>
<dbReference type="Proteomes" id="UP001204015">
    <property type="component" value="Unassembled WGS sequence"/>
</dbReference>